<dbReference type="Gene3D" id="3.30.460.10">
    <property type="entry name" value="Beta Polymerase, domain 2"/>
    <property type="match status" value="2"/>
</dbReference>
<feature type="domain" description="Glutamate-ammonia ligase adenylyltransferase repeated" evidence="8">
    <location>
        <begin position="161"/>
        <end position="334"/>
    </location>
</feature>
<organism evidence="10">
    <name type="scientific">uncultured Frankineae bacterium</name>
    <dbReference type="NCBI Taxonomy" id="437475"/>
    <lineage>
        <taxon>Bacteria</taxon>
        <taxon>Bacillati</taxon>
        <taxon>Actinomycetota</taxon>
        <taxon>Actinomycetes</taxon>
        <taxon>Frankiales</taxon>
        <taxon>environmental samples</taxon>
    </lineage>
</organism>
<reference evidence="10" key="1">
    <citation type="submission" date="2020-02" db="EMBL/GenBank/DDBJ databases">
        <authorList>
            <person name="Meier V. D."/>
        </authorList>
    </citation>
    <scope>NUCLEOTIDE SEQUENCE</scope>
    <source>
        <strain evidence="10">AVDCRST_MAG07</strain>
    </source>
</reference>
<sequence>MSVFDTRSSGTGLLVRLGFSDPARTAAALEQAGLWCDGRPVDAPAGEVVAALADVADPDLALASLVRLLQRVPDPSGLREALSSSPPLRRRLAGVLGSSAALGDHLVAFPSDWEVLRGELDAVRPSVYGLQRTLLAAVEADGDVPPDGTGGARAGLTGVTAVAALRAAYRRCLLALAARDVTGAVTVEEVGGEMADLAGATLSAALAVARTTLSDGAAPCRLAVIGMGKAGGRELNYVSDVDVVFVAEPPEGAGPDGVDAALRTATRLAGETMRVCAAVAWPVDAGLRPEGGAGPLVRTLVSHEAYYRRWAHTWEFQALLKARPIAGDLALGQAYVDTVEPMVWRVGERKGFVEDVQAMRRRVEKTLPGDRASREVKLGPGGLRDVEFAVQLLQLVHGRTDTSVRSGTTLVALDQLAAGGYVGREDARHLSEAYRWLRTVEHRLQLHRLRRTHLLPAPDDEAALRRLARAVGYRGDVLRTFGRERAGYGHEVRRLHEKLFYRPLLTAVSRLPAEQARLAPEAARARLEALGFAEPAVALRHLEALTSGVSRRAVIQSTLLPAMLGWFADAADPDAGLRAFRSVSDALGGTPWYLRLLRDEGSAAERLAHLLASSRFVADLLARAPEAVRLLASDAELAPRPRATLESAFVSVARRRDDWEATVVAARGMRREELLRVACADLLGLLDHRQVGAALSDVAAAVLAAALETATRKVTAERRRPLPVRIAVLAMGRLGGREQGYGSDADVLFVHEADAGTPDAEAASIAHDVAHEVRRLLALPAPDPPLVVDADLRPEGKQGPLSRSLSSYAAYYDRWSSVWEAQALLRAAPLVGDAELAGRFLDAVAPVRWPQGGPPEASVREIRRIKARMEAERMPRGADPKLVLKMGPGGLADVEWVVQLLQLRHAHAVEALRTPSTLPALRAARDAGLLEPDDADVLETAWSLAARARDSLTLVRGKSAVSLPSSGRELDGVARSLGYPASSQGEFLDDYRRATRRARAVVERVFYG</sequence>
<evidence type="ECO:0000256" key="3">
    <source>
        <dbReference type="ARBA" id="ARBA00022741"/>
    </source>
</evidence>
<dbReference type="GO" id="GO:0005829">
    <property type="term" value="C:cytosol"/>
    <property type="evidence" value="ECO:0007669"/>
    <property type="project" value="TreeGrafter"/>
</dbReference>
<feature type="domain" description="Glutamate-ammonia ligase adenylyltransferase repeated" evidence="8">
    <location>
        <begin position="605"/>
        <end position="841"/>
    </location>
</feature>
<comment type="catalytic activity">
    <reaction evidence="7">
        <text>[glutamine synthetase]-L-tyrosine + ATP = [glutamine synthetase]-O(4)-(5'-adenylyl)-L-tyrosine + diphosphate</text>
        <dbReference type="Rhea" id="RHEA:18589"/>
        <dbReference type="Rhea" id="RHEA-COMP:10660"/>
        <dbReference type="Rhea" id="RHEA-COMP:10661"/>
        <dbReference type="ChEBI" id="CHEBI:30616"/>
        <dbReference type="ChEBI" id="CHEBI:33019"/>
        <dbReference type="ChEBI" id="CHEBI:46858"/>
        <dbReference type="ChEBI" id="CHEBI:83624"/>
        <dbReference type="EC" id="2.7.7.42"/>
    </reaction>
</comment>
<dbReference type="GO" id="GO:0047388">
    <property type="term" value="F:[glutamine synthetase]-adenylyl-L-tyrosine phosphorylase activity"/>
    <property type="evidence" value="ECO:0007669"/>
    <property type="project" value="UniProtKB-EC"/>
</dbReference>
<comment type="function">
    <text evidence="7">Involved in the regulation of glutamine synthetase GlnA, a key enzyme in the process to assimilate ammonia. When cellular nitrogen levels are high, the C-terminal adenylyl transferase (AT) inactivates GlnA by covalent transfer of an adenylyl group from ATP to specific tyrosine residue of GlnA, thus reducing its activity. Conversely, when nitrogen levels are low, the N-terminal adenylyl removase (AR) activates GlnA by removing the adenylyl group by phosphorolysis, increasing its activity. The regulatory region of GlnE binds the signal transduction protein PII (GlnB) which indicates the nitrogen status of the cell.</text>
</comment>
<evidence type="ECO:0000256" key="1">
    <source>
        <dbReference type="ARBA" id="ARBA00022679"/>
    </source>
</evidence>
<proteinExistence type="inferred from homology"/>
<dbReference type="NCBIfam" id="NF010707">
    <property type="entry name" value="PRK14109.1"/>
    <property type="match status" value="1"/>
</dbReference>
<evidence type="ECO:0000256" key="4">
    <source>
        <dbReference type="ARBA" id="ARBA00022840"/>
    </source>
</evidence>
<gene>
    <name evidence="7" type="primary">glnE</name>
    <name evidence="10" type="ORF">AVDCRST_MAG07-217</name>
</gene>
<dbReference type="SUPFAM" id="SSF81301">
    <property type="entry name" value="Nucleotidyltransferase"/>
    <property type="match status" value="2"/>
</dbReference>
<dbReference type="EC" id="2.7.7.42" evidence="7"/>
<dbReference type="GO" id="GO:0000820">
    <property type="term" value="P:regulation of glutamine family amino acid metabolic process"/>
    <property type="evidence" value="ECO:0007669"/>
    <property type="project" value="UniProtKB-UniRule"/>
</dbReference>
<dbReference type="EC" id="2.7.7.89" evidence="7"/>
<dbReference type="GO" id="GO:0000287">
    <property type="term" value="F:magnesium ion binding"/>
    <property type="evidence" value="ECO:0007669"/>
    <property type="project" value="UniProtKB-UniRule"/>
</dbReference>
<keyword evidence="5 7" id="KW-0460">Magnesium</keyword>
<evidence type="ECO:0000259" key="9">
    <source>
        <dbReference type="Pfam" id="PF08335"/>
    </source>
</evidence>
<name>A0A6J4KN83_9ACTN</name>
<protein>
    <recommendedName>
        <fullName evidence="7">Bifunctional glutamine synthetase adenylyltransferase/adenylyl-removing enzyme</fullName>
    </recommendedName>
    <alternativeName>
        <fullName evidence="7">ATP:glutamine synthetase adenylyltransferase</fullName>
    </alternativeName>
    <alternativeName>
        <fullName evidence="7">ATase</fullName>
    </alternativeName>
    <domain>
        <recommendedName>
            <fullName evidence="7">Glutamine synthetase adenylyl-L-tyrosine phosphorylase</fullName>
            <ecNumber evidence="7">2.7.7.89</ecNumber>
        </recommendedName>
        <alternativeName>
            <fullName evidence="7">Adenylyl removase</fullName>
            <shortName evidence="7">AR</shortName>
            <shortName evidence="7">AT-N</shortName>
        </alternativeName>
    </domain>
    <domain>
        <recommendedName>
            <fullName evidence="7">Glutamine synthetase adenylyl transferase</fullName>
            <ecNumber evidence="7">2.7.7.42</ecNumber>
        </recommendedName>
        <alternativeName>
            <fullName evidence="7">Adenylyl transferase</fullName>
            <shortName evidence="7">AT</shortName>
            <shortName evidence="7">AT-C</shortName>
        </alternativeName>
    </domain>
</protein>
<keyword evidence="10" id="KW-0436">Ligase</keyword>
<dbReference type="SUPFAM" id="SSF81593">
    <property type="entry name" value="Nucleotidyltransferase substrate binding subunit/domain"/>
    <property type="match status" value="2"/>
</dbReference>
<comment type="similarity">
    <text evidence="7">Belongs to the GlnE family.</text>
</comment>
<keyword evidence="1 7" id="KW-0808">Transferase</keyword>
<evidence type="ECO:0000256" key="7">
    <source>
        <dbReference type="HAMAP-Rule" id="MF_00802"/>
    </source>
</evidence>
<dbReference type="HAMAP" id="MF_00802">
    <property type="entry name" value="GlnE"/>
    <property type="match status" value="1"/>
</dbReference>
<evidence type="ECO:0000256" key="2">
    <source>
        <dbReference type="ARBA" id="ARBA00022695"/>
    </source>
</evidence>
<dbReference type="InterPro" id="IPR023057">
    <property type="entry name" value="GlnE"/>
</dbReference>
<dbReference type="CDD" id="cd05401">
    <property type="entry name" value="NT_GlnE_GlnD_like"/>
    <property type="match status" value="2"/>
</dbReference>
<dbReference type="PANTHER" id="PTHR30621">
    <property type="entry name" value="GLUTAMINE SYNTHETASE ADENYLYLTRANSFERASE"/>
    <property type="match status" value="1"/>
</dbReference>
<dbReference type="InterPro" id="IPR005190">
    <property type="entry name" value="GlnE_rpt_dom"/>
</dbReference>
<dbReference type="AlphaFoldDB" id="A0A6J4KN83"/>
<keyword evidence="4 7" id="KW-0067">ATP-binding</keyword>
<evidence type="ECO:0000259" key="8">
    <source>
        <dbReference type="Pfam" id="PF03710"/>
    </source>
</evidence>
<evidence type="ECO:0000256" key="5">
    <source>
        <dbReference type="ARBA" id="ARBA00022842"/>
    </source>
</evidence>
<keyword evidence="3 7" id="KW-0547">Nucleotide-binding</keyword>
<dbReference type="Gene3D" id="1.20.120.330">
    <property type="entry name" value="Nucleotidyltransferases domain 2"/>
    <property type="match status" value="2"/>
</dbReference>
<dbReference type="InterPro" id="IPR043519">
    <property type="entry name" value="NT_sf"/>
</dbReference>
<keyword evidence="6 7" id="KW-0511">Multifunctional enzyme</keyword>
<dbReference type="InterPro" id="IPR013546">
    <property type="entry name" value="PII_UdlTrfase/GS_AdlTrfase"/>
</dbReference>
<dbReference type="GO" id="GO:0005524">
    <property type="term" value="F:ATP binding"/>
    <property type="evidence" value="ECO:0007669"/>
    <property type="project" value="UniProtKB-UniRule"/>
</dbReference>
<dbReference type="EMBL" id="CADCUB010000016">
    <property type="protein sequence ID" value="CAA9307775.1"/>
    <property type="molecule type" value="Genomic_DNA"/>
</dbReference>
<evidence type="ECO:0000313" key="10">
    <source>
        <dbReference type="EMBL" id="CAA9307775.1"/>
    </source>
</evidence>
<feature type="region of interest" description="Adenylyl removase" evidence="7">
    <location>
        <begin position="1"/>
        <end position="504"/>
    </location>
</feature>
<dbReference type="PANTHER" id="PTHR30621:SF0">
    <property type="entry name" value="BIFUNCTIONAL GLUTAMINE SYNTHETASE ADENYLYLTRANSFERASE_ADENYLYL-REMOVING ENZYME"/>
    <property type="match status" value="1"/>
</dbReference>
<dbReference type="GO" id="GO:0016874">
    <property type="term" value="F:ligase activity"/>
    <property type="evidence" value="ECO:0007669"/>
    <property type="project" value="UniProtKB-KW"/>
</dbReference>
<accession>A0A6J4KN83</accession>
<feature type="region of interest" description="Adenylyl transferase" evidence="7">
    <location>
        <begin position="512"/>
        <end position="1008"/>
    </location>
</feature>
<comment type="cofactor">
    <cofactor evidence="7">
        <name>Mg(2+)</name>
        <dbReference type="ChEBI" id="CHEBI:18420"/>
    </cofactor>
</comment>
<dbReference type="Pfam" id="PF03710">
    <property type="entry name" value="GlnE"/>
    <property type="match status" value="2"/>
</dbReference>
<keyword evidence="2 7" id="KW-0548">Nucleotidyltransferase</keyword>
<dbReference type="Pfam" id="PF08335">
    <property type="entry name" value="GlnD_UR_UTase"/>
    <property type="match status" value="2"/>
</dbReference>
<evidence type="ECO:0000256" key="6">
    <source>
        <dbReference type="ARBA" id="ARBA00023268"/>
    </source>
</evidence>
<comment type="catalytic activity">
    <reaction evidence="7">
        <text>[glutamine synthetase]-O(4)-(5'-adenylyl)-L-tyrosine + phosphate = [glutamine synthetase]-L-tyrosine + ADP</text>
        <dbReference type="Rhea" id="RHEA:43716"/>
        <dbReference type="Rhea" id="RHEA-COMP:10660"/>
        <dbReference type="Rhea" id="RHEA-COMP:10661"/>
        <dbReference type="ChEBI" id="CHEBI:43474"/>
        <dbReference type="ChEBI" id="CHEBI:46858"/>
        <dbReference type="ChEBI" id="CHEBI:83624"/>
        <dbReference type="ChEBI" id="CHEBI:456216"/>
        <dbReference type="EC" id="2.7.7.89"/>
    </reaction>
</comment>
<feature type="domain" description="PII-uridylyltransferase/Glutamine-synthetase adenylyltransferase" evidence="9">
    <location>
        <begin position="881"/>
        <end position="1006"/>
    </location>
</feature>
<dbReference type="GO" id="GO:0008882">
    <property type="term" value="F:[glutamate-ammonia-ligase] adenylyltransferase activity"/>
    <property type="evidence" value="ECO:0007669"/>
    <property type="project" value="UniProtKB-UniRule"/>
</dbReference>
<feature type="domain" description="PII-uridylyltransferase/Glutamine-synthetase adenylyltransferase" evidence="9">
    <location>
        <begin position="359"/>
        <end position="500"/>
    </location>
</feature>